<keyword evidence="2" id="KW-1185">Reference proteome</keyword>
<dbReference type="Proteomes" id="UP000184290">
    <property type="component" value="Unassembled WGS sequence"/>
</dbReference>
<evidence type="ECO:0008006" key="3">
    <source>
        <dbReference type="Google" id="ProtNLM"/>
    </source>
</evidence>
<sequence length="166" mass="18970">MRFGELEFVRHSHPVDVIEVVASDRDWSFERPCDDEIAMSVTGRWADYSVSFSWVEDCEALHLACAFELKVPERRLCEMHRLLAQVNEKLLVGHFDLWNSESAIMFRHAQLLCGGADPTSQQVERMLVLALDSCDRYFQAFQFVVWANKPADEALADALFETVGNA</sequence>
<protein>
    <recommendedName>
        <fullName evidence="3">Sensory transduction regulator</fullName>
    </recommendedName>
</protein>
<dbReference type="InterPro" id="IPR019660">
    <property type="entry name" value="Put_sensory_transdc_reg_YbjN"/>
</dbReference>
<gene>
    <name evidence="1" type="ORF">SAMN02745911_1824</name>
</gene>
<organism evidence="1 2">
    <name type="scientific">Aureimonas altamirensis DSM 21988</name>
    <dbReference type="NCBI Taxonomy" id="1121026"/>
    <lineage>
        <taxon>Bacteria</taxon>
        <taxon>Pseudomonadati</taxon>
        <taxon>Pseudomonadota</taxon>
        <taxon>Alphaproteobacteria</taxon>
        <taxon>Hyphomicrobiales</taxon>
        <taxon>Aurantimonadaceae</taxon>
        <taxon>Aureimonas</taxon>
    </lineage>
</organism>
<dbReference type="Pfam" id="PF10722">
    <property type="entry name" value="YbjN"/>
    <property type="match status" value="1"/>
</dbReference>
<evidence type="ECO:0000313" key="1">
    <source>
        <dbReference type="EMBL" id="SHJ14866.1"/>
    </source>
</evidence>
<comment type="caution">
    <text evidence="1">The sequence shown here is derived from an EMBL/GenBank/DDBJ whole genome shotgun (WGS) entry which is preliminary data.</text>
</comment>
<name>A0ABY1IGT0_9HYPH</name>
<dbReference type="EMBL" id="FQZC01000002">
    <property type="protein sequence ID" value="SHJ14866.1"/>
    <property type="molecule type" value="Genomic_DNA"/>
</dbReference>
<dbReference type="CDD" id="cd17033">
    <property type="entry name" value="DR1245-like"/>
    <property type="match status" value="1"/>
</dbReference>
<evidence type="ECO:0000313" key="2">
    <source>
        <dbReference type="Proteomes" id="UP000184290"/>
    </source>
</evidence>
<dbReference type="RefSeq" id="WP_060604312.1">
    <property type="nucleotide sequence ID" value="NZ_FQZC01000002.1"/>
</dbReference>
<proteinExistence type="predicted"/>
<reference evidence="1 2" key="1">
    <citation type="submission" date="2016-11" db="EMBL/GenBank/DDBJ databases">
        <authorList>
            <person name="Varghese N."/>
            <person name="Submissions S."/>
        </authorList>
    </citation>
    <scope>NUCLEOTIDE SEQUENCE [LARGE SCALE GENOMIC DNA]</scope>
    <source>
        <strain evidence="1 2">DSM 21988</strain>
    </source>
</reference>
<accession>A0ABY1IGT0</accession>